<dbReference type="OrthoDB" id="392930at2759"/>
<dbReference type="OMA" id="FFIPPME"/>
<comment type="caution">
    <text evidence="3">The sequence shown here is derived from an EMBL/GenBank/DDBJ whole genome shotgun (WGS) entry which is preliminary data.</text>
</comment>
<proteinExistence type="predicted"/>
<evidence type="ECO:0000256" key="2">
    <source>
        <dbReference type="SAM" id="MobiDB-lite"/>
    </source>
</evidence>
<dbReference type="EMBL" id="CVMV01000059">
    <property type="protein sequence ID" value="CRG96139.1"/>
    <property type="molecule type" value="Genomic_DNA"/>
</dbReference>
<evidence type="ECO:0000313" key="3">
    <source>
        <dbReference type="EMBL" id="CRG96139.1"/>
    </source>
</evidence>
<dbReference type="Proteomes" id="UP000220797">
    <property type="component" value="Unassembled WGS sequence"/>
</dbReference>
<keyword evidence="1" id="KW-0175">Coiled coil</keyword>
<feature type="coiled-coil region" evidence="1">
    <location>
        <begin position="674"/>
        <end position="701"/>
    </location>
</feature>
<dbReference type="AlphaFoldDB" id="A0A1J1GYQ5"/>
<dbReference type="RefSeq" id="XP_028528944.1">
    <property type="nucleotide sequence ID" value="XM_028672386.1"/>
</dbReference>
<feature type="compositionally biased region" description="Basic and acidic residues" evidence="2">
    <location>
        <begin position="844"/>
        <end position="853"/>
    </location>
</feature>
<keyword evidence="4" id="KW-1185">Reference proteome</keyword>
<feature type="region of interest" description="Disordered" evidence="2">
    <location>
        <begin position="828"/>
        <end position="853"/>
    </location>
</feature>
<dbReference type="VEuPathDB" id="PlasmoDB:PGAL8A_00335400"/>
<accession>A0A1J1GYQ5</accession>
<reference evidence="3" key="1">
    <citation type="submission" date="2015-04" db="EMBL/GenBank/DDBJ databases">
        <authorList>
            <consortium name="Pathogen Informatics"/>
        </authorList>
    </citation>
    <scope>NUCLEOTIDE SEQUENCE [LARGE SCALE GENOMIC DNA]</scope>
    <source>
        <strain evidence="3">8A</strain>
    </source>
</reference>
<sequence length="853" mass="101046">MRKKEKKDTSKKKRKDQAFIDFLYQNIIKKELFNIFKGKTYNNKKKEKYAIKNFNDRNDISKIKTTNEDEEYILFLKYIYNDVSSFIENNKNYHLINSNLLDIEDLMVNICDTICHRTFKNIKTIFDSSDEKTNSKTNNLIKETFKDENNINDSFFLIPPMEYIVSYINKLSCNDVKEFIKKNNFDKQTLFHTSVSTKLLDDEIINQYENLNNEEKIELQSKHYLTTDQYSTSNEIDEEKYKNVLECYSIEKKNLHDKKDVEEDYICVNKKVNQDKYIYMNNKIVNCYNEKNHDELDENKHINYLLSTDKKENVDCDIYNEYENISLYKHLKIYDSSDNNTSKNTNSVLSHLEEENVDFNSYYISSDSSKNKSTNINYLCSVSSNNEEVDEILYKNKKLEEKINITFLSDELMKNNCDNNDILYHTLNNVENNDLNDKIIKLRDFNKDILTGNDEYVCDKCYSSDSYKTKKDNLYEGNIYNDLENENNHSNNTNTYTCNSNNMDINIDDDNYDVIINNNNNVVEINNSDINNNESNDIGINNDGNYAFTNNNYNDINFNNDINNIDINNADTVDINKVTNNGDINNYVSEIDANDNNANDIEVNINNNTSSFNNNGINNICINESNVNKNVNNKDINNNDVNDSNIEEKEVNFEIRRLNENINKLNSCIEQNKYKNYIENINNSENNLDKEYNKVENIKMENINDPNEKNIKERNNDEKKTPKNIFKYDKKEYQERLQKLLKDTNCLKNESGEFRKNSNLHDDYYYFKYLNNYENKINPYHYTRVEKKANIQVTPSPFPQFLRDIQIFNVPQKKIRLKKTNVILNREKENKKEGKKSKMKKNIIKNEEKDKMI</sequence>
<gene>
    <name evidence="3" type="ORF">PGAL8A_00335400</name>
</gene>
<feature type="compositionally biased region" description="Basic residues" evidence="2">
    <location>
        <begin position="833"/>
        <end position="843"/>
    </location>
</feature>
<dbReference type="GeneID" id="39731884"/>
<evidence type="ECO:0000313" key="4">
    <source>
        <dbReference type="Proteomes" id="UP000220797"/>
    </source>
</evidence>
<organism evidence="3 4">
    <name type="scientific">Plasmodium gallinaceum</name>
    <dbReference type="NCBI Taxonomy" id="5849"/>
    <lineage>
        <taxon>Eukaryota</taxon>
        <taxon>Sar</taxon>
        <taxon>Alveolata</taxon>
        <taxon>Apicomplexa</taxon>
        <taxon>Aconoidasida</taxon>
        <taxon>Haemosporida</taxon>
        <taxon>Plasmodiidae</taxon>
        <taxon>Plasmodium</taxon>
        <taxon>Plasmodium (Haemamoeba)</taxon>
    </lineage>
</organism>
<protein>
    <submittedName>
        <fullName evidence="3">Uncharacterized protein</fullName>
    </submittedName>
</protein>
<evidence type="ECO:0000256" key="1">
    <source>
        <dbReference type="SAM" id="Coils"/>
    </source>
</evidence>
<name>A0A1J1GYQ5_PLAGA</name>